<proteinExistence type="predicted"/>
<keyword evidence="2" id="KW-1185">Reference proteome</keyword>
<dbReference type="PANTHER" id="PTHR10000">
    <property type="entry name" value="PHOSPHOSERINE PHOSPHATASE"/>
    <property type="match status" value="1"/>
</dbReference>
<dbReference type="RefSeq" id="WP_197414540.1">
    <property type="nucleotide sequence ID" value="NZ_KQ959487.1"/>
</dbReference>
<dbReference type="InterPro" id="IPR006379">
    <property type="entry name" value="HAD-SF_hydro_IIB"/>
</dbReference>
<reference evidence="2" key="1">
    <citation type="submission" date="2016-01" db="EMBL/GenBank/DDBJ databases">
        <authorList>
            <person name="Mitreva M."/>
            <person name="Pepin K.H."/>
            <person name="Mihindukulasuriya K.A."/>
            <person name="Fulton R."/>
            <person name="Fronick C."/>
            <person name="O'Laughlin M."/>
            <person name="Miner T."/>
            <person name="Herter B."/>
            <person name="Rosa B.A."/>
            <person name="Cordes M."/>
            <person name="Tomlinson C."/>
            <person name="Wollam A."/>
            <person name="Palsikar V.B."/>
            <person name="Mardis E.R."/>
            <person name="Wilson R.K."/>
        </authorList>
    </citation>
    <scope>NUCLEOTIDE SEQUENCE [LARGE SCALE GENOMIC DNA]</scope>
    <source>
        <strain evidence="2">DNF00019</strain>
    </source>
</reference>
<dbReference type="NCBIfam" id="TIGR01484">
    <property type="entry name" value="HAD-SF-IIB"/>
    <property type="match status" value="1"/>
</dbReference>
<dbReference type="Pfam" id="PF08282">
    <property type="entry name" value="Hydrolase_3"/>
    <property type="match status" value="1"/>
</dbReference>
<accession>A0A133XW17</accession>
<gene>
    <name evidence="1" type="ORF">HMPREF3192_00491</name>
</gene>
<dbReference type="EMBL" id="LSCR01000006">
    <property type="protein sequence ID" value="KXB35126.1"/>
    <property type="molecule type" value="Genomic_DNA"/>
</dbReference>
<dbReference type="InterPro" id="IPR036412">
    <property type="entry name" value="HAD-like_sf"/>
</dbReference>
<dbReference type="Gene3D" id="3.40.50.1000">
    <property type="entry name" value="HAD superfamily/HAD-like"/>
    <property type="match status" value="1"/>
</dbReference>
<dbReference type="GO" id="GO:0016791">
    <property type="term" value="F:phosphatase activity"/>
    <property type="evidence" value="ECO:0007669"/>
    <property type="project" value="TreeGrafter"/>
</dbReference>
<name>A0A133XW17_9ACTN</name>
<keyword evidence="1" id="KW-0378">Hydrolase</keyword>
<dbReference type="Gene3D" id="3.30.1240.10">
    <property type="match status" value="1"/>
</dbReference>
<dbReference type="AlphaFoldDB" id="A0A133XW17"/>
<dbReference type="PANTHER" id="PTHR10000:SF8">
    <property type="entry name" value="HAD SUPERFAMILY HYDROLASE-LIKE, TYPE 3"/>
    <property type="match status" value="1"/>
</dbReference>
<dbReference type="SUPFAM" id="SSF56784">
    <property type="entry name" value="HAD-like"/>
    <property type="match status" value="1"/>
</dbReference>
<evidence type="ECO:0000313" key="1">
    <source>
        <dbReference type="EMBL" id="KXB35126.1"/>
    </source>
</evidence>
<evidence type="ECO:0000313" key="2">
    <source>
        <dbReference type="Proteomes" id="UP000070675"/>
    </source>
</evidence>
<dbReference type="Proteomes" id="UP000070675">
    <property type="component" value="Unassembled WGS sequence"/>
</dbReference>
<sequence>MHDIRTGTLRENNSGGLVIKLILSDIDGTILPYGEKQISPNMLQAIHEAQEAGLYFAPCTGRGQPWLHSIFREDARTYATCVAANGQSVYLNGKLLRQAEFSVAELLPLLEACFGRLNTGVYCFVEGIPHILCGDRVVLAQSFAAYARGAVGHDYDGQHTLEELDADLAALVGIDKVNVFTELDLAKTHELCDELQQALPQWDFDVPNPGLLNVMKKGWNKAAGIDVLAEALEISLDEVMVFGDGGNDVAMLRHVKHSVAVAGAVPEAAAVANWRTGRVEDDAVAHNIRALSQGKFPFSSSVC</sequence>
<dbReference type="GO" id="GO:0000287">
    <property type="term" value="F:magnesium ion binding"/>
    <property type="evidence" value="ECO:0007669"/>
    <property type="project" value="TreeGrafter"/>
</dbReference>
<dbReference type="InterPro" id="IPR023214">
    <property type="entry name" value="HAD_sf"/>
</dbReference>
<dbReference type="GO" id="GO:0005829">
    <property type="term" value="C:cytosol"/>
    <property type="evidence" value="ECO:0007669"/>
    <property type="project" value="TreeGrafter"/>
</dbReference>
<dbReference type="PATRIC" id="fig|1393034.3.peg.472"/>
<organism evidence="1 2">
    <name type="scientific">Atopobium deltae</name>
    <dbReference type="NCBI Taxonomy" id="1393034"/>
    <lineage>
        <taxon>Bacteria</taxon>
        <taxon>Bacillati</taxon>
        <taxon>Actinomycetota</taxon>
        <taxon>Coriobacteriia</taxon>
        <taxon>Coriobacteriales</taxon>
        <taxon>Atopobiaceae</taxon>
        <taxon>Atopobium</taxon>
    </lineage>
</organism>
<protein>
    <submittedName>
        <fullName evidence="1">HAD hydrolase, family IIB</fullName>
    </submittedName>
</protein>
<dbReference type="STRING" id="1393034.HMPREF3192_00491"/>
<comment type="caution">
    <text evidence="1">The sequence shown here is derived from an EMBL/GenBank/DDBJ whole genome shotgun (WGS) entry which is preliminary data.</text>
</comment>